<dbReference type="RefSeq" id="WP_053083270.1">
    <property type="nucleotide sequence ID" value="NZ_LFVU01000011.1"/>
</dbReference>
<evidence type="ECO:0000256" key="2">
    <source>
        <dbReference type="SAM" id="Phobius"/>
    </source>
</evidence>
<sequence length="621" mass="69030">MISSKHFKIIVALALIIGVTFTTFIMFIPRSSEDSKVTSFEYETKVFNKDNITSINIEMDTKEWDKMLKNATKEEYTSCDVTINGTTFKNVGIRPKGNSSLSQVAGSRSNRYSFKIEFDHYVEGQTCFGLDKLVINNIQSDATYMKEYLSYDIMNYIGITTPLYSFTNVSVNGKAWGLYLAVESLEESFAKRSYGTYHGMLYKPETMNVGKMQGNMPMNKAVNGQTQGAPPMDMNTPIANGGSVPQVKETNEKVSEVKKNESNNTQKVADSANRQAPDVGGMSKGGPGMGSGGGSDLKYIDESISSYSNIFDYSVFDSTKSDKKRVIKAIKSLNSGENLESYLDVDGVLRYIAANTILVNLDSYFSSMKHNYYLYEKDGKISILPWDYNLSFAGFQGGDSTSAVNFPIDTPVSGVELSERPLVSKLLSNSSYKEKYHDYLQKIVSEYFTNGVFENKVNKLNNLIKNYVKSDPTAFYKYEDYQKAIPALIEFGKLRSKSVQGQLDGNLPSSTESQRKNKDNLIKSSLDMNLLGSQGMGKGPNMGGKQVENSKDANEKSNNQALDKEVKGKNANIQGNEMKNMPPFNNQNTGLIDKSQVIITVVSGVALILALVYVVRFKRKR</sequence>
<dbReference type="OrthoDB" id="3235126at2"/>
<keyword evidence="2" id="KW-1133">Transmembrane helix</keyword>
<evidence type="ECO:0000313" key="4">
    <source>
        <dbReference type="Proteomes" id="UP000036756"/>
    </source>
</evidence>
<feature type="compositionally biased region" description="Gly residues" evidence="1">
    <location>
        <begin position="282"/>
        <end position="292"/>
    </location>
</feature>
<feature type="transmembrane region" description="Helical" evidence="2">
    <location>
        <begin position="7"/>
        <end position="28"/>
    </location>
</feature>
<feature type="compositionally biased region" description="Basic and acidic residues" evidence="1">
    <location>
        <begin position="249"/>
        <end position="261"/>
    </location>
</feature>
<dbReference type="AlphaFoldDB" id="A0A0J8G3T7"/>
<protein>
    <submittedName>
        <fullName evidence="3">Spore coat protein CotH</fullName>
    </submittedName>
</protein>
<evidence type="ECO:0000256" key="1">
    <source>
        <dbReference type="SAM" id="MobiDB-lite"/>
    </source>
</evidence>
<feature type="compositionally biased region" description="Polar residues" evidence="1">
    <location>
        <begin position="262"/>
        <end position="274"/>
    </location>
</feature>
<comment type="caution">
    <text evidence="3">The sequence shown here is derived from an EMBL/GenBank/DDBJ whole genome shotgun (WGS) entry which is preliminary data.</text>
</comment>
<dbReference type="PANTHER" id="PTHR40050">
    <property type="entry name" value="INNER SPORE COAT PROTEIN H"/>
    <property type="match status" value="1"/>
</dbReference>
<gene>
    <name evidence="3" type="primary">cotH</name>
    <name evidence="3" type="ORF">CLCY_13c00110</name>
</gene>
<keyword evidence="2" id="KW-0472">Membrane</keyword>
<feature type="region of interest" description="Disordered" evidence="1">
    <location>
        <begin position="238"/>
        <end position="292"/>
    </location>
</feature>
<keyword evidence="2" id="KW-0812">Transmembrane</keyword>
<dbReference type="Proteomes" id="UP000036756">
    <property type="component" value="Unassembled WGS sequence"/>
</dbReference>
<name>A0A0J8G3T7_CLOCY</name>
<organism evidence="3 4">
    <name type="scientific">Clostridium cylindrosporum DSM 605</name>
    <dbReference type="NCBI Taxonomy" id="1121307"/>
    <lineage>
        <taxon>Bacteria</taxon>
        <taxon>Bacillati</taxon>
        <taxon>Bacillota</taxon>
        <taxon>Clostridia</taxon>
        <taxon>Eubacteriales</taxon>
        <taxon>Clostridiaceae</taxon>
        <taxon>Clostridium</taxon>
    </lineage>
</organism>
<feature type="region of interest" description="Disordered" evidence="1">
    <location>
        <begin position="533"/>
        <end position="562"/>
    </location>
</feature>
<keyword evidence="3" id="KW-0167">Capsid protein</keyword>
<keyword evidence="3" id="KW-0946">Virion</keyword>
<keyword evidence="4" id="KW-1185">Reference proteome</keyword>
<evidence type="ECO:0000313" key="3">
    <source>
        <dbReference type="EMBL" id="KMT22376.1"/>
    </source>
</evidence>
<feature type="transmembrane region" description="Helical" evidence="2">
    <location>
        <begin position="597"/>
        <end position="615"/>
    </location>
</feature>
<dbReference type="InterPro" id="IPR014867">
    <property type="entry name" value="Spore_coat_CotH_CotH2/3/7"/>
</dbReference>
<dbReference type="Pfam" id="PF08757">
    <property type="entry name" value="CotH"/>
    <property type="match status" value="1"/>
</dbReference>
<accession>A0A0J8G3T7</accession>
<dbReference type="EMBL" id="LFVU01000011">
    <property type="protein sequence ID" value="KMT22376.1"/>
    <property type="molecule type" value="Genomic_DNA"/>
</dbReference>
<dbReference type="STRING" id="1121307.CLCY_13c00110"/>
<dbReference type="PATRIC" id="fig|1121307.3.peg.265"/>
<dbReference type="PANTHER" id="PTHR40050:SF1">
    <property type="entry name" value="INNER SPORE COAT PROTEIN H"/>
    <property type="match status" value="1"/>
</dbReference>
<reference evidence="3 4" key="1">
    <citation type="submission" date="2015-06" db="EMBL/GenBank/DDBJ databases">
        <title>Draft genome sequence of the purine-degrading Clostridium cylindrosporum HC-1 (DSM 605).</title>
        <authorList>
            <person name="Poehlein A."/>
            <person name="Schiel-Bengelsdorf B."/>
            <person name="Bengelsdorf F."/>
            <person name="Daniel R."/>
            <person name="Duerre P."/>
        </authorList>
    </citation>
    <scope>NUCLEOTIDE SEQUENCE [LARGE SCALE GENOMIC DNA]</scope>
    <source>
        <strain evidence="3 4">DSM 605</strain>
    </source>
</reference>
<proteinExistence type="predicted"/>